<dbReference type="PROSITE" id="PS00028">
    <property type="entry name" value="ZINC_FINGER_C2H2_1"/>
    <property type="match status" value="5"/>
</dbReference>
<feature type="domain" description="C2H2-type" evidence="8">
    <location>
        <begin position="338"/>
        <end position="365"/>
    </location>
</feature>
<dbReference type="Proteomes" id="UP000092444">
    <property type="component" value="Unassembled WGS sequence"/>
</dbReference>
<dbReference type="GO" id="GO:0008270">
    <property type="term" value="F:zinc ion binding"/>
    <property type="evidence" value="ECO:0007669"/>
    <property type="project" value="UniProtKB-UniRule"/>
</dbReference>
<feature type="domain" description="C2H2-type" evidence="8">
    <location>
        <begin position="365"/>
        <end position="392"/>
    </location>
</feature>
<dbReference type="Gene3D" id="3.40.1800.20">
    <property type="match status" value="1"/>
</dbReference>
<sequence length="645" mass="74535">MSEWRLCCRLCANRKPDNYTNVFYHKAFNAVNSYMTLVQVIEKCFSVKISPEDYFSKVLCSQCLRLINDIVDFSERVIKVQEMFNHLIYDAKQSQLNIDANDDDTFTPKKCTITTGEQSPTCSRISETSIHIKDELEGEEEENIEGVEELEGEEHVYESNANQKDGSCLDSDPSIKDEKFDYVDTQKECSECVKEFESFDYYQEHLQLMHGKRKSRDSHFDTKVRKVNYEELCELRSNAGDIIFNLSCNDCEQQFETFQAYKIHMESMHGKGRREKWKCPKCNKTVMTSFNLKRHLLTHIRKKPDTERDEKHFVSEVSEMCLRNQNSLKIYMQRHAPFECGICKKRFKNPARLKVHGEIHDSHKHICNICGQQLNTGCALKGHMLVHSGKKQHKCDYCDKGFFIVHQPSKDTYYPIPVLNLTLAISVIEPSQLSKIRREELATLEANDLYPTNMSKAFDEEFHDVLSRLLRQYPKLWRHRAGSIKGQYQELAEKVSVELQRRVSAQKVQTTLGDVRRRLLGLEKGWSYSMRSCAYLWYAQELGYMRAAKALSKSIEQKEGLLGFVEGVVEDQNDKKNDMATTKMTDTSNGRFETSFEKDYAGPCPSAPFVEKPPNAQECMQISEVEYDGPSTSAQAAQMANTDEC</sequence>
<proteinExistence type="predicted"/>
<evidence type="ECO:0000256" key="3">
    <source>
        <dbReference type="ARBA" id="ARBA00022771"/>
    </source>
</evidence>
<organism evidence="10 11">
    <name type="scientific">Glossina morsitans morsitans</name>
    <name type="common">Savannah tsetse fly</name>
    <dbReference type="NCBI Taxonomy" id="37546"/>
    <lineage>
        <taxon>Eukaryota</taxon>
        <taxon>Metazoa</taxon>
        <taxon>Ecdysozoa</taxon>
        <taxon>Arthropoda</taxon>
        <taxon>Hexapoda</taxon>
        <taxon>Insecta</taxon>
        <taxon>Pterygota</taxon>
        <taxon>Neoptera</taxon>
        <taxon>Endopterygota</taxon>
        <taxon>Diptera</taxon>
        <taxon>Brachycera</taxon>
        <taxon>Muscomorpha</taxon>
        <taxon>Hippoboscoidea</taxon>
        <taxon>Glossinidae</taxon>
        <taxon>Glossina</taxon>
    </lineage>
</organism>
<dbReference type="InterPro" id="IPR036236">
    <property type="entry name" value="Znf_C2H2_sf"/>
</dbReference>
<feature type="domain" description="C2H2-type" evidence="8">
    <location>
        <begin position="187"/>
        <end position="215"/>
    </location>
</feature>
<dbReference type="PROSITE" id="PS50157">
    <property type="entry name" value="ZINC_FINGER_C2H2_2"/>
    <property type="match status" value="4"/>
</dbReference>
<keyword evidence="11" id="KW-1185">Reference proteome</keyword>
<feature type="region of interest" description="Disordered" evidence="7">
    <location>
        <begin position="576"/>
        <end position="597"/>
    </location>
</feature>
<evidence type="ECO:0000256" key="2">
    <source>
        <dbReference type="ARBA" id="ARBA00022737"/>
    </source>
</evidence>
<feature type="binding site" evidence="6">
    <location>
        <position position="8"/>
    </location>
    <ligand>
        <name>Zn(2+)</name>
        <dbReference type="ChEBI" id="CHEBI:29105"/>
    </ligand>
</feature>
<dbReference type="Pfam" id="PF00096">
    <property type="entry name" value="zf-C2H2"/>
    <property type="match status" value="2"/>
</dbReference>
<accession>A0A1B0FHE6</accession>
<dbReference type="SMART" id="SM00355">
    <property type="entry name" value="ZnF_C2H2"/>
    <property type="match status" value="5"/>
</dbReference>
<dbReference type="SMART" id="SM00868">
    <property type="entry name" value="zf-AD"/>
    <property type="match status" value="1"/>
</dbReference>
<feature type="compositionally biased region" description="Polar residues" evidence="7">
    <location>
        <begin position="579"/>
        <end position="592"/>
    </location>
</feature>
<dbReference type="PANTHER" id="PTHR24379:SF117">
    <property type="entry name" value="ZINC FINGER PROTEIN WECKLE"/>
    <property type="match status" value="1"/>
</dbReference>
<dbReference type="SUPFAM" id="SSF57716">
    <property type="entry name" value="Glucocorticoid receptor-like (DNA-binding domain)"/>
    <property type="match status" value="1"/>
</dbReference>
<evidence type="ECO:0000256" key="4">
    <source>
        <dbReference type="ARBA" id="ARBA00022833"/>
    </source>
</evidence>
<keyword evidence="4 6" id="KW-0862">Zinc</keyword>
<evidence type="ECO:0000256" key="1">
    <source>
        <dbReference type="ARBA" id="ARBA00022723"/>
    </source>
</evidence>
<dbReference type="InterPro" id="IPR013087">
    <property type="entry name" value="Znf_C2H2_type"/>
</dbReference>
<dbReference type="SUPFAM" id="SSF57667">
    <property type="entry name" value="beta-beta-alpha zinc fingers"/>
    <property type="match status" value="2"/>
</dbReference>
<evidence type="ECO:0000259" key="8">
    <source>
        <dbReference type="PROSITE" id="PS50157"/>
    </source>
</evidence>
<evidence type="ECO:0000313" key="11">
    <source>
        <dbReference type="Proteomes" id="UP000092444"/>
    </source>
</evidence>
<reference evidence="10" key="1">
    <citation type="submission" date="2020-05" db="UniProtKB">
        <authorList>
            <consortium name="EnsemblMetazoa"/>
        </authorList>
    </citation>
    <scope>IDENTIFICATION</scope>
    <source>
        <strain evidence="10">Yale</strain>
    </source>
</reference>
<feature type="binding site" evidence="6">
    <location>
        <position position="60"/>
    </location>
    <ligand>
        <name>Zn(2+)</name>
        <dbReference type="ChEBI" id="CHEBI:29105"/>
    </ligand>
</feature>
<dbReference type="AlphaFoldDB" id="A0A1B0FHE6"/>
<dbReference type="Gene3D" id="3.30.160.60">
    <property type="entry name" value="Classic Zinc Finger"/>
    <property type="match status" value="3"/>
</dbReference>
<dbReference type="GO" id="GO:0005634">
    <property type="term" value="C:nucleus"/>
    <property type="evidence" value="ECO:0007669"/>
    <property type="project" value="InterPro"/>
</dbReference>
<keyword evidence="2" id="KW-0677">Repeat</keyword>
<evidence type="ECO:0000256" key="6">
    <source>
        <dbReference type="PROSITE-ProRule" id="PRU01263"/>
    </source>
</evidence>
<dbReference type="VEuPathDB" id="VectorBase:GMOY003234"/>
<evidence type="ECO:0000259" key="9">
    <source>
        <dbReference type="PROSITE" id="PS51915"/>
    </source>
</evidence>
<evidence type="ECO:0000256" key="7">
    <source>
        <dbReference type="SAM" id="MobiDB-lite"/>
    </source>
</evidence>
<dbReference type="PROSITE" id="PS51915">
    <property type="entry name" value="ZAD"/>
    <property type="match status" value="1"/>
</dbReference>
<dbReference type="InterPro" id="IPR012934">
    <property type="entry name" value="Znf_AD"/>
</dbReference>
<dbReference type="STRING" id="37546.A0A1B0FHE6"/>
<dbReference type="EMBL" id="CCAG010008330">
    <property type="status" value="NOT_ANNOTATED_CDS"/>
    <property type="molecule type" value="Genomic_DNA"/>
</dbReference>
<keyword evidence="1 6" id="KW-0479">Metal-binding</keyword>
<feature type="domain" description="C2H2-type" evidence="8">
    <location>
        <begin position="277"/>
        <end position="304"/>
    </location>
</feature>
<keyword evidence="3 5" id="KW-0863">Zinc-finger</keyword>
<evidence type="ECO:0000256" key="5">
    <source>
        <dbReference type="PROSITE-ProRule" id="PRU00042"/>
    </source>
</evidence>
<evidence type="ECO:0000313" key="10">
    <source>
        <dbReference type="EnsemblMetazoa" id="GMOY003234-PA"/>
    </source>
</evidence>
<feature type="binding site" evidence="6">
    <location>
        <position position="63"/>
    </location>
    <ligand>
        <name>Zn(2+)</name>
        <dbReference type="ChEBI" id="CHEBI:29105"/>
    </ligand>
</feature>
<feature type="binding site" evidence="6">
    <location>
        <position position="11"/>
    </location>
    <ligand>
        <name>Zn(2+)</name>
        <dbReference type="ChEBI" id="CHEBI:29105"/>
    </ligand>
</feature>
<protein>
    <submittedName>
        <fullName evidence="10">Uncharacterized protein</fullName>
    </submittedName>
</protein>
<dbReference type="Pfam" id="PF07776">
    <property type="entry name" value="zf-AD"/>
    <property type="match status" value="1"/>
</dbReference>
<dbReference type="PhylomeDB" id="A0A1B0FHE6"/>
<dbReference type="PANTHER" id="PTHR24379">
    <property type="entry name" value="KRAB AND ZINC FINGER DOMAIN-CONTAINING"/>
    <property type="match status" value="1"/>
</dbReference>
<feature type="domain" description="ZAD" evidence="9">
    <location>
        <begin position="6"/>
        <end position="87"/>
    </location>
</feature>
<dbReference type="EnsemblMetazoa" id="GMOY003234-RA">
    <property type="protein sequence ID" value="GMOY003234-PA"/>
    <property type="gene ID" value="GMOY003234"/>
</dbReference>
<name>A0A1B0FHE6_GLOMM</name>